<dbReference type="GO" id="GO:0008270">
    <property type="term" value="F:zinc ion binding"/>
    <property type="evidence" value="ECO:0007669"/>
    <property type="project" value="InterPro"/>
</dbReference>
<dbReference type="Proteomes" id="UP000326532">
    <property type="component" value="Unassembled WGS sequence"/>
</dbReference>
<evidence type="ECO:0000256" key="4">
    <source>
        <dbReference type="ARBA" id="ARBA00023125"/>
    </source>
</evidence>
<keyword evidence="4" id="KW-0238">DNA-binding</keyword>
<keyword evidence="6" id="KW-0539">Nucleus</keyword>
<feature type="compositionally biased region" description="Polar residues" evidence="8">
    <location>
        <begin position="154"/>
        <end position="167"/>
    </location>
</feature>
<keyword evidence="1" id="KW-0479">Metal-binding</keyword>
<evidence type="ECO:0000256" key="7">
    <source>
        <dbReference type="ARBA" id="ARBA00040750"/>
    </source>
</evidence>
<evidence type="ECO:0000256" key="3">
    <source>
        <dbReference type="ARBA" id="ARBA00023015"/>
    </source>
</evidence>
<feature type="region of interest" description="Disordered" evidence="8">
    <location>
        <begin position="154"/>
        <end position="182"/>
    </location>
</feature>
<protein>
    <recommendedName>
        <fullName evidence="7">Transcription activator of gluconeogenesis acuK</fullName>
    </recommendedName>
</protein>
<evidence type="ECO:0000313" key="11">
    <source>
        <dbReference type="Proteomes" id="UP000326532"/>
    </source>
</evidence>
<dbReference type="Gene3D" id="4.10.240.10">
    <property type="entry name" value="Zn(2)-C6 fungal-type DNA-binding domain"/>
    <property type="match status" value="1"/>
</dbReference>
<feature type="compositionally biased region" description="Polar residues" evidence="8">
    <location>
        <begin position="249"/>
        <end position="262"/>
    </location>
</feature>
<feature type="compositionally biased region" description="Polar residues" evidence="8">
    <location>
        <begin position="83"/>
        <end position="92"/>
    </location>
</feature>
<evidence type="ECO:0000256" key="1">
    <source>
        <dbReference type="ARBA" id="ARBA00022723"/>
    </source>
</evidence>
<proteinExistence type="predicted"/>
<dbReference type="PANTHER" id="PTHR47659">
    <property type="entry name" value="ZN(II)2CYS6 TRANSCRIPTION FACTOR (EUROFUNG)-RELATED"/>
    <property type="match status" value="1"/>
</dbReference>
<dbReference type="CDD" id="cd00067">
    <property type="entry name" value="GAL4"/>
    <property type="match status" value="1"/>
</dbReference>
<dbReference type="InterPro" id="IPR036864">
    <property type="entry name" value="Zn2-C6_fun-type_DNA-bd_sf"/>
</dbReference>
<sequence>MQSLVLPPSSFITPDFGHSRLDPGPGRISFDLTRSTNARRCNPRDLPLPRSMSASVSAEDPLETSGNVRRPGQSEPPQPVTAVESSTVSAPTGISAGVAGQVRAPRTPTTTIHESTYYRVISGPGNDVPRHQFPVSDSFSSRLPASLSVPVTTQPSVPTFSQPTFGTSPPGAAGRSLQQKPTRRTKAHVASACVNCKKKHLGCDPARPCRRCVLSGKEVSFVIYATCVDVTHKKRGRPPLKAEDASLRTYASQTDNSGTSGEQHAAQPRRPMHRATSSRELRPMTDLQVTGGPPGPYGIRVSPGQPTRWPGAIYSQAIDPSLSMQRNIGHRRFSSSSSVQSMATVSPGSFVPIGGYSPVMGASHMPMGVGRPLSSYGNQVIHPSSSPPQYYQPYGVPYSPYPPNARVVNRMPMADQQVPREPRENLVESSVRLPPIYPPTMGNPQPGPQAHRLSDPYPANWSPRTREELLQQELRQLPSHGHGTIEPISPSSQMRQAASDFSFGSQIPRHLTSVPPMQEQPPQESPVRARDDQPAADVETDDSRPAKRRKMALDDMVND</sequence>
<keyword evidence="11" id="KW-1185">Reference proteome</keyword>
<feature type="region of interest" description="Disordered" evidence="8">
    <location>
        <begin position="234"/>
        <end position="305"/>
    </location>
</feature>
<keyword evidence="3" id="KW-0805">Transcription regulation</keyword>
<feature type="domain" description="Zn(2)-C6 fungal-type" evidence="9">
    <location>
        <begin position="187"/>
        <end position="238"/>
    </location>
</feature>
<keyword evidence="2" id="KW-0862">Zinc</keyword>
<dbReference type="EMBL" id="ML734974">
    <property type="protein sequence ID" value="KAB8204982.1"/>
    <property type="molecule type" value="Genomic_DNA"/>
</dbReference>
<organism evidence="10 11">
    <name type="scientific">Aspergillus parasiticus</name>
    <dbReference type="NCBI Taxonomy" id="5067"/>
    <lineage>
        <taxon>Eukaryota</taxon>
        <taxon>Fungi</taxon>
        <taxon>Dikarya</taxon>
        <taxon>Ascomycota</taxon>
        <taxon>Pezizomycotina</taxon>
        <taxon>Eurotiomycetes</taxon>
        <taxon>Eurotiomycetidae</taxon>
        <taxon>Eurotiales</taxon>
        <taxon>Aspergillaceae</taxon>
        <taxon>Aspergillus</taxon>
        <taxon>Aspergillus subgen. Circumdati</taxon>
    </lineage>
</organism>
<accession>A0A5N6DIP4</accession>
<feature type="region of interest" description="Disordered" evidence="8">
    <location>
        <begin position="1"/>
        <end position="101"/>
    </location>
</feature>
<feature type="compositionally biased region" description="Low complexity" evidence="8">
    <location>
        <begin position="513"/>
        <end position="526"/>
    </location>
</feature>
<reference evidence="10 11" key="1">
    <citation type="submission" date="2019-04" db="EMBL/GenBank/DDBJ databases">
        <title>Fungal friends and foes A comparative genomics study of 23 Aspergillus species from section Flavi.</title>
        <authorList>
            <consortium name="DOE Joint Genome Institute"/>
            <person name="Kjaerbolling I."/>
            <person name="Vesth T.C."/>
            <person name="Frisvad J.C."/>
            <person name="Nybo J.L."/>
            <person name="Theobald S."/>
            <person name="Kildgaard S."/>
            <person name="Petersen T.I."/>
            <person name="Kuo A."/>
            <person name="Sato A."/>
            <person name="Lyhne E.K."/>
            <person name="Kogle M.E."/>
            <person name="Wiebenga A."/>
            <person name="Kun R.S."/>
            <person name="Lubbers R.J."/>
            <person name="Makela M.R."/>
            <person name="Barry K."/>
            <person name="Chovatia M."/>
            <person name="Clum A."/>
            <person name="Daum C."/>
            <person name="Haridas S."/>
            <person name="He G."/>
            <person name="LaButti K."/>
            <person name="Lipzen A."/>
            <person name="Mondo S."/>
            <person name="Pangilinan J."/>
            <person name="Riley R."/>
            <person name="Salamov A."/>
            <person name="Simmons B.A."/>
            <person name="Magnuson J.K."/>
            <person name="Henrissat B."/>
            <person name="Mortensen U.H."/>
            <person name="Larsen T.O."/>
            <person name="De vries R.P."/>
            <person name="Grigoriev I.V."/>
            <person name="Machida M."/>
            <person name="Baker S.E."/>
            <person name="Andersen M.R."/>
        </authorList>
    </citation>
    <scope>NUCLEOTIDE SEQUENCE [LARGE SCALE GENOMIC DNA]</scope>
    <source>
        <strain evidence="10 11">CBS 117618</strain>
    </source>
</reference>
<evidence type="ECO:0000256" key="6">
    <source>
        <dbReference type="ARBA" id="ARBA00023242"/>
    </source>
</evidence>
<evidence type="ECO:0000256" key="8">
    <source>
        <dbReference type="SAM" id="MobiDB-lite"/>
    </source>
</evidence>
<feature type="region of interest" description="Disordered" evidence="8">
    <location>
        <begin position="478"/>
        <end position="559"/>
    </location>
</feature>
<dbReference type="SMART" id="SM00066">
    <property type="entry name" value="GAL4"/>
    <property type="match status" value="1"/>
</dbReference>
<gene>
    <name evidence="10" type="ORF">BDV34DRAFT_213369</name>
</gene>
<feature type="region of interest" description="Disordered" evidence="8">
    <location>
        <begin position="433"/>
        <end position="462"/>
    </location>
</feature>
<dbReference type="GO" id="GO:0003677">
    <property type="term" value="F:DNA binding"/>
    <property type="evidence" value="ECO:0007669"/>
    <property type="project" value="UniProtKB-KW"/>
</dbReference>
<dbReference type="GO" id="GO:0000981">
    <property type="term" value="F:DNA-binding transcription factor activity, RNA polymerase II-specific"/>
    <property type="evidence" value="ECO:0007669"/>
    <property type="project" value="InterPro"/>
</dbReference>
<dbReference type="InterPro" id="IPR050335">
    <property type="entry name" value="ERT1_acuK_gluconeogen_tf"/>
</dbReference>
<dbReference type="VEuPathDB" id="FungiDB:BDV34DRAFT_213369"/>
<dbReference type="SUPFAM" id="SSF57701">
    <property type="entry name" value="Zn2/Cys6 DNA-binding domain"/>
    <property type="match status" value="1"/>
</dbReference>
<dbReference type="OMA" id="KEATCVD"/>
<dbReference type="AlphaFoldDB" id="A0A5N6DIP4"/>
<evidence type="ECO:0000259" key="9">
    <source>
        <dbReference type="SMART" id="SM00066"/>
    </source>
</evidence>
<evidence type="ECO:0000256" key="5">
    <source>
        <dbReference type="ARBA" id="ARBA00023163"/>
    </source>
</evidence>
<dbReference type="GO" id="GO:0009893">
    <property type="term" value="P:positive regulation of metabolic process"/>
    <property type="evidence" value="ECO:0007669"/>
    <property type="project" value="UniProtKB-ARBA"/>
</dbReference>
<dbReference type="InterPro" id="IPR001138">
    <property type="entry name" value="Zn2Cys6_DnaBD"/>
</dbReference>
<keyword evidence="5" id="KW-0804">Transcription</keyword>
<evidence type="ECO:0000256" key="2">
    <source>
        <dbReference type="ARBA" id="ARBA00022833"/>
    </source>
</evidence>
<evidence type="ECO:0000313" key="10">
    <source>
        <dbReference type="EMBL" id="KAB8204982.1"/>
    </source>
</evidence>
<dbReference type="PANTHER" id="PTHR47659:SF4">
    <property type="entry name" value="ZN(II)2CYS6 TRANSCRIPTION FACTOR (EUROFUNG)"/>
    <property type="match status" value="1"/>
</dbReference>
<name>A0A5N6DIP4_ASPPA</name>